<name>A0A0E9S0M4_ANGAN</name>
<dbReference type="AlphaFoldDB" id="A0A0E9S0M4"/>
<reference evidence="1" key="1">
    <citation type="submission" date="2014-11" db="EMBL/GenBank/DDBJ databases">
        <authorList>
            <person name="Amaro Gonzalez C."/>
        </authorList>
    </citation>
    <scope>NUCLEOTIDE SEQUENCE</scope>
</reference>
<proteinExistence type="predicted"/>
<organism evidence="1">
    <name type="scientific">Anguilla anguilla</name>
    <name type="common">European freshwater eel</name>
    <name type="synonym">Muraena anguilla</name>
    <dbReference type="NCBI Taxonomy" id="7936"/>
    <lineage>
        <taxon>Eukaryota</taxon>
        <taxon>Metazoa</taxon>
        <taxon>Chordata</taxon>
        <taxon>Craniata</taxon>
        <taxon>Vertebrata</taxon>
        <taxon>Euteleostomi</taxon>
        <taxon>Actinopterygii</taxon>
        <taxon>Neopterygii</taxon>
        <taxon>Teleostei</taxon>
        <taxon>Anguilliformes</taxon>
        <taxon>Anguillidae</taxon>
        <taxon>Anguilla</taxon>
    </lineage>
</organism>
<dbReference type="EMBL" id="GBXM01073578">
    <property type="protein sequence ID" value="JAH34999.1"/>
    <property type="molecule type" value="Transcribed_RNA"/>
</dbReference>
<sequence>MYWLPCNYVLTIAMACDPGCLASEVFPAKA</sequence>
<protein>
    <submittedName>
        <fullName evidence="1">Uncharacterized protein</fullName>
    </submittedName>
</protein>
<reference evidence="1" key="2">
    <citation type="journal article" date="2015" name="Fish Shellfish Immunol.">
        <title>Early steps in the European eel (Anguilla anguilla)-Vibrio vulnificus interaction in the gills: Role of the RtxA13 toxin.</title>
        <authorList>
            <person name="Callol A."/>
            <person name="Pajuelo D."/>
            <person name="Ebbesson L."/>
            <person name="Teles M."/>
            <person name="MacKenzie S."/>
            <person name="Amaro C."/>
        </authorList>
    </citation>
    <scope>NUCLEOTIDE SEQUENCE</scope>
</reference>
<accession>A0A0E9S0M4</accession>
<evidence type="ECO:0000313" key="1">
    <source>
        <dbReference type="EMBL" id="JAH34999.1"/>
    </source>
</evidence>